<evidence type="ECO:0000313" key="2">
    <source>
        <dbReference type="Proteomes" id="UP001501586"/>
    </source>
</evidence>
<evidence type="ECO:0008006" key="3">
    <source>
        <dbReference type="Google" id="ProtNLM"/>
    </source>
</evidence>
<comment type="caution">
    <text evidence="1">The sequence shown here is derived from an EMBL/GenBank/DDBJ whole genome shotgun (WGS) entry which is preliminary data.</text>
</comment>
<dbReference type="EMBL" id="BAABAZ010000008">
    <property type="protein sequence ID" value="GAA4285181.1"/>
    <property type="molecule type" value="Genomic_DNA"/>
</dbReference>
<dbReference type="SUPFAM" id="SSF47413">
    <property type="entry name" value="lambda repressor-like DNA-binding domains"/>
    <property type="match status" value="1"/>
</dbReference>
<protein>
    <recommendedName>
        <fullName evidence="3">HTH cro/C1-type domain-containing protein</fullName>
    </recommendedName>
</protein>
<reference evidence="2" key="1">
    <citation type="journal article" date="2019" name="Int. J. Syst. Evol. Microbiol.">
        <title>The Global Catalogue of Microorganisms (GCM) 10K type strain sequencing project: providing services to taxonomists for standard genome sequencing and annotation.</title>
        <authorList>
            <consortium name="The Broad Institute Genomics Platform"/>
            <consortium name="The Broad Institute Genome Sequencing Center for Infectious Disease"/>
            <person name="Wu L."/>
            <person name="Ma J."/>
        </authorList>
    </citation>
    <scope>NUCLEOTIDE SEQUENCE [LARGE SCALE GENOMIC DNA]</scope>
    <source>
        <strain evidence="2">JCM 17458</strain>
    </source>
</reference>
<accession>A0ABP8EMH0</accession>
<organism evidence="1 2">
    <name type="scientific">Brevibacterium daeguense</name>
    <dbReference type="NCBI Taxonomy" id="909936"/>
    <lineage>
        <taxon>Bacteria</taxon>
        <taxon>Bacillati</taxon>
        <taxon>Actinomycetota</taxon>
        <taxon>Actinomycetes</taxon>
        <taxon>Micrococcales</taxon>
        <taxon>Brevibacteriaceae</taxon>
        <taxon>Brevibacterium</taxon>
    </lineage>
</organism>
<sequence>MDALPSDLFAKRLRFERERAGIDARELSSRITARLGGPSDPGLVSRIEDRTLTPRLDEAATAAEELGISLAVMIAAAPDEAIDREFAALSAERLVAEALRAKADAAADRARQDLMRIDQDLRVLSSQRHQAIDVE</sequence>
<dbReference type="Proteomes" id="UP001501586">
    <property type="component" value="Unassembled WGS sequence"/>
</dbReference>
<name>A0ABP8EMH0_9MICO</name>
<dbReference type="InterPro" id="IPR010982">
    <property type="entry name" value="Lambda_DNA-bd_dom_sf"/>
</dbReference>
<evidence type="ECO:0000313" key="1">
    <source>
        <dbReference type="EMBL" id="GAA4285181.1"/>
    </source>
</evidence>
<keyword evidence="2" id="KW-1185">Reference proteome</keyword>
<dbReference type="Gene3D" id="1.10.260.40">
    <property type="entry name" value="lambda repressor-like DNA-binding domains"/>
    <property type="match status" value="1"/>
</dbReference>
<proteinExistence type="predicted"/>
<dbReference type="RefSeq" id="WP_236865962.1">
    <property type="nucleotide sequence ID" value="NZ_BAABAZ010000008.1"/>
</dbReference>
<gene>
    <name evidence="1" type="ORF">GCM10022261_27120</name>
</gene>